<dbReference type="EMBL" id="DF967972">
    <property type="protein sequence ID" value="GAP15037.1"/>
    <property type="molecule type" value="Genomic_DNA"/>
</dbReference>
<name>A0A0S7BHA3_9CHLR</name>
<evidence type="ECO:0000313" key="1">
    <source>
        <dbReference type="EMBL" id="GAP15037.1"/>
    </source>
</evidence>
<keyword evidence="2" id="KW-1185">Reference proteome</keyword>
<reference evidence="1" key="1">
    <citation type="submission" date="2015-07" db="EMBL/GenBank/DDBJ databases">
        <title>Draft Genome Sequences of Anaerolinea thermolimosa IMO-1, Bellilinea caldifistulae GOMI-1, Leptolinea tardivitalis YMTK-2, Levilinea saccharolytica KIBI-1,Longilinea arvoryzae KOME-1, Previously Described as Members of the Anaerolineaceae (Chloroflexi).</title>
        <authorList>
            <person name="Sekiguchi Y."/>
            <person name="Ohashi A."/>
            <person name="Matsuura N."/>
            <person name="Tourlousse M.D."/>
        </authorList>
    </citation>
    <scope>NUCLEOTIDE SEQUENCE [LARGE SCALE GENOMIC DNA]</scope>
    <source>
        <strain evidence="1">KOME-1</strain>
    </source>
</reference>
<proteinExistence type="predicted"/>
<dbReference type="Proteomes" id="UP000055060">
    <property type="component" value="Unassembled WGS sequence"/>
</dbReference>
<sequence length="166" mass="19069">MLPEYRQQVLTQVMSNLESLPADLRSRLNGQIRQLVKVPGFRNSSLAPVQVKARSAVQAFERSPQFAANVLAAWSELNIELRQQIFDFLTARGWTILPLDADRTKLPGFLTRWPKAEQFDMLDETFRSLHPETTHSKDDISLMAVWLSTRLPYELVDQVDEETKAQ</sequence>
<organism evidence="1">
    <name type="scientific">Longilinea arvoryzae</name>
    <dbReference type="NCBI Taxonomy" id="360412"/>
    <lineage>
        <taxon>Bacteria</taxon>
        <taxon>Bacillati</taxon>
        <taxon>Chloroflexota</taxon>
        <taxon>Anaerolineae</taxon>
        <taxon>Anaerolineales</taxon>
        <taxon>Anaerolineaceae</taxon>
        <taxon>Longilinea</taxon>
    </lineage>
</organism>
<evidence type="ECO:0000313" key="2">
    <source>
        <dbReference type="Proteomes" id="UP000055060"/>
    </source>
</evidence>
<protein>
    <submittedName>
        <fullName evidence="1">Uncharacterized protein</fullName>
    </submittedName>
</protein>
<dbReference type="AlphaFoldDB" id="A0A0S7BHA3"/>
<accession>A0A0S7BHA3</accession>
<gene>
    <name evidence="1" type="ORF">LARV_02817</name>
</gene>
<dbReference type="STRING" id="360412.LARV_02817"/>